<evidence type="ECO:0000256" key="2">
    <source>
        <dbReference type="ARBA" id="ARBA00022741"/>
    </source>
</evidence>
<organism evidence="4">
    <name type="scientific">Ganoderma boninense</name>
    <dbReference type="NCBI Taxonomy" id="34458"/>
    <lineage>
        <taxon>Eukaryota</taxon>
        <taxon>Fungi</taxon>
        <taxon>Dikarya</taxon>
        <taxon>Basidiomycota</taxon>
        <taxon>Agaricomycotina</taxon>
        <taxon>Agaricomycetes</taxon>
        <taxon>Polyporales</taxon>
        <taxon>Polyporaceae</taxon>
        <taxon>Ganoderma</taxon>
    </lineage>
</organism>
<dbReference type="GO" id="GO:0007165">
    <property type="term" value="P:signal transduction"/>
    <property type="evidence" value="ECO:0007669"/>
    <property type="project" value="InterPro"/>
</dbReference>
<dbReference type="InterPro" id="IPR001806">
    <property type="entry name" value="Small_GTPase"/>
</dbReference>
<dbReference type="Pfam" id="PF00071">
    <property type="entry name" value="Ras"/>
    <property type="match status" value="1"/>
</dbReference>
<sequence length="191" mass="21755">MLAPTPTPPLARTLRGRSRVPSIQSLINGPLQKFRTVILGDEYNLTVDYEGKCSELQIIDTAGVEQFSMNMNEGHIQRSVGFVLVFSLTERASLKGLDYIWQQIHQVKSDDENIPIVVVGTKMDLRSERQVSSDMIQKLAQKWGVPVYKASAKSGWHAREVFHDLLWRMRNKYPQGGPQTEREKKGRCIIM</sequence>
<proteinExistence type="predicted"/>
<accession>A0A5K1K411</accession>
<keyword evidence="2" id="KW-0547">Nucleotide-binding</keyword>
<dbReference type="InterPro" id="IPR020849">
    <property type="entry name" value="Small_GTPase_Ras-type"/>
</dbReference>
<dbReference type="EMBL" id="LR728696">
    <property type="protein sequence ID" value="VWP00667.1"/>
    <property type="molecule type" value="Genomic_DNA"/>
</dbReference>
<reference evidence="4" key="1">
    <citation type="submission" date="2019-10" db="EMBL/GenBank/DDBJ databases">
        <authorList>
            <person name="Nor Muhammad N."/>
        </authorList>
    </citation>
    <scope>NUCLEOTIDE SEQUENCE</scope>
</reference>
<dbReference type="GO" id="GO:0005886">
    <property type="term" value="C:plasma membrane"/>
    <property type="evidence" value="ECO:0007669"/>
    <property type="project" value="UniProtKB-SubCell"/>
</dbReference>
<keyword evidence="4" id="KW-0418">Kinase</keyword>
<dbReference type="GO" id="GO:0003924">
    <property type="term" value="F:GTPase activity"/>
    <property type="evidence" value="ECO:0007669"/>
    <property type="project" value="InterPro"/>
</dbReference>
<dbReference type="Gene3D" id="3.40.50.300">
    <property type="entry name" value="P-loop containing nucleotide triphosphate hydrolases"/>
    <property type="match status" value="1"/>
</dbReference>
<dbReference type="SMART" id="SM00175">
    <property type="entry name" value="RAB"/>
    <property type="match status" value="1"/>
</dbReference>
<name>A0A5K1K411_9APHY</name>
<dbReference type="SMART" id="SM00174">
    <property type="entry name" value="RHO"/>
    <property type="match status" value="1"/>
</dbReference>
<comment type="subcellular location">
    <subcellularLocation>
        <location evidence="1">Cell membrane</location>
        <topology evidence="1">Lipid-anchor</topology>
        <orientation evidence="1">Cytoplasmic side</orientation>
    </subcellularLocation>
</comment>
<dbReference type="SMART" id="SM00173">
    <property type="entry name" value="RAS"/>
    <property type="match status" value="1"/>
</dbReference>
<evidence type="ECO:0000256" key="3">
    <source>
        <dbReference type="ARBA" id="ARBA00023134"/>
    </source>
</evidence>
<dbReference type="InterPro" id="IPR027417">
    <property type="entry name" value="P-loop_NTPase"/>
</dbReference>
<protein>
    <submittedName>
        <fullName evidence="4">Protein kinase domain-containing protein</fullName>
    </submittedName>
</protein>
<evidence type="ECO:0000313" key="4">
    <source>
        <dbReference type="EMBL" id="VWP00667.1"/>
    </source>
</evidence>
<dbReference type="PANTHER" id="PTHR24070">
    <property type="entry name" value="RAS, DI-RAS, AND RHEB FAMILY MEMBERS OF SMALL GTPASE SUPERFAMILY"/>
    <property type="match status" value="1"/>
</dbReference>
<dbReference type="GO" id="GO:0005525">
    <property type="term" value="F:GTP binding"/>
    <property type="evidence" value="ECO:0007669"/>
    <property type="project" value="UniProtKB-KW"/>
</dbReference>
<keyword evidence="3" id="KW-0342">GTP-binding</keyword>
<keyword evidence="4" id="KW-0808">Transferase</keyword>
<gene>
    <name evidence="4" type="primary">I1RAY2</name>
</gene>
<dbReference type="PROSITE" id="PS51419">
    <property type="entry name" value="RAB"/>
    <property type="match status" value="1"/>
</dbReference>
<dbReference type="PROSITE" id="PS51421">
    <property type="entry name" value="RAS"/>
    <property type="match status" value="1"/>
</dbReference>
<evidence type="ECO:0000256" key="1">
    <source>
        <dbReference type="ARBA" id="ARBA00004342"/>
    </source>
</evidence>
<dbReference type="PRINTS" id="PR00449">
    <property type="entry name" value="RASTRNSFRMNG"/>
</dbReference>
<dbReference type="AlphaFoldDB" id="A0A5K1K411"/>
<dbReference type="GO" id="GO:0016301">
    <property type="term" value="F:kinase activity"/>
    <property type="evidence" value="ECO:0007669"/>
    <property type="project" value="UniProtKB-KW"/>
</dbReference>
<dbReference type="SUPFAM" id="SSF52540">
    <property type="entry name" value="P-loop containing nucleoside triphosphate hydrolases"/>
    <property type="match status" value="1"/>
</dbReference>